<keyword evidence="3 5" id="KW-1133">Transmembrane helix</keyword>
<feature type="transmembrane region" description="Helical" evidence="5">
    <location>
        <begin position="45"/>
        <end position="67"/>
    </location>
</feature>
<name>A0A8J4T4R6_9TREM</name>
<dbReference type="PANTHER" id="PTHR45698">
    <property type="entry name" value="TRACE AMINE-ASSOCIATED RECEPTOR 19N-RELATED"/>
    <property type="match status" value="1"/>
</dbReference>
<reference evidence="7" key="1">
    <citation type="submission" date="2019-05" db="EMBL/GenBank/DDBJ databases">
        <title>Annotation for the trematode Paragonimus heterotremus.</title>
        <authorList>
            <person name="Choi Y.-J."/>
        </authorList>
    </citation>
    <scope>NUCLEOTIDE SEQUENCE</scope>
    <source>
        <strain evidence="7">LC</strain>
    </source>
</reference>
<gene>
    <name evidence="7" type="ORF">PHET_09006</name>
</gene>
<evidence type="ECO:0000313" key="7">
    <source>
        <dbReference type="EMBL" id="KAF5397804.1"/>
    </source>
</evidence>
<sequence length="338" mass="38310">MSPSAHAHFHTSIVGIVFMVLGISLNLVMLIGMHYISLNSRLTMWLFRSQVVFDGFSCLVTILILWVRDIQLDDPVSGAIVCYLWNSQAVYWTVTALSTCNLMCITLDRLLATVYCATYRFYQIRYIVGCTIATFTYGTFVVIPTILLVHYKNGTCETEIRPEFHVAFITATLDRPYWAVMYYLLPLIFLLAVNFRVVWHIRTYFRLRGSLTGPKQILPTSSAIEISSGPDDGRGAAQSRSVVKSLTVGTLALIATMILGHSYDSFKYVFGPSFGYPYIFGSNEQLIGVLITSLNCLANPVILALSLPTMRVFIFDRVRKVIRKLKTWFLIYCSYRKN</sequence>
<feature type="domain" description="G-protein coupled receptors family 1 profile" evidence="6">
    <location>
        <begin position="98"/>
        <end position="303"/>
    </location>
</feature>
<keyword evidence="8" id="KW-1185">Reference proteome</keyword>
<comment type="subcellular location">
    <subcellularLocation>
        <location evidence="1">Membrane</location>
    </subcellularLocation>
</comment>
<protein>
    <recommendedName>
        <fullName evidence="6">G-protein coupled receptors family 1 profile domain-containing protein</fullName>
    </recommendedName>
</protein>
<feature type="transmembrane region" description="Helical" evidence="5">
    <location>
        <begin position="124"/>
        <end position="149"/>
    </location>
</feature>
<evidence type="ECO:0000256" key="4">
    <source>
        <dbReference type="ARBA" id="ARBA00023136"/>
    </source>
</evidence>
<dbReference type="OrthoDB" id="6248140at2759"/>
<evidence type="ECO:0000259" key="6">
    <source>
        <dbReference type="PROSITE" id="PS50262"/>
    </source>
</evidence>
<feature type="transmembrane region" description="Helical" evidence="5">
    <location>
        <begin position="89"/>
        <end position="112"/>
    </location>
</feature>
<dbReference type="SUPFAM" id="SSF81321">
    <property type="entry name" value="Family A G protein-coupled receptor-like"/>
    <property type="match status" value="1"/>
</dbReference>
<dbReference type="Gene3D" id="1.20.1070.10">
    <property type="entry name" value="Rhodopsin 7-helix transmembrane proteins"/>
    <property type="match status" value="1"/>
</dbReference>
<dbReference type="InterPro" id="IPR017452">
    <property type="entry name" value="GPCR_Rhodpsn_7TM"/>
</dbReference>
<evidence type="ECO:0000256" key="2">
    <source>
        <dbReference type="ARBA" id="ARBA00022692"/>
    </source>
</evidence>
<keyword evidence="2 5" id="KW-0812">Transmembrane</keyword>
<dbReference type="Proteomes" id="UP000748531">
    <property type="component" value="Unassembled WGS sequence"/>
</dbReference>
<dbReference type="PANTHER" id="PTHR45698:SF1">
    <property type="entry name" value="TRACE AMINE-ASSOCIATED RECEPTOR 13C-LIKE"/>
    <property type="match status" value="1"/>
</dbReference>
<proteinExistence type="predicted"/>
<dbReference type="PROSITE" id="PS50262">
    <property type="entry name" value="G_PROTEIN_RECEP_F1_2"/>
    <property type="match status" value="1"/>
</dbReference>
<keyword evidence="4 5" id="KW-0472">Membrane</keyword>
<dbReference type="EMBL" id="LUCH01005754">
    <property type="protein sequence ID" value="KAF5397804.1"/>
    <property type="molecule type" value="Genomic_DNA"/>
</dbReference>
<comment type="caution">
    <text evidence="7">The sequence shown here is derived from an EMBL/GenBank/DDBJ whole genome shotgun (WGS) entry which is preliminary data.</text>
</comment>
<evidence type="ECO:0000256" key="3">
    <source>
        <dbReference type="ARBA" id="ARBA00022989"/>
    </source>
</evidence>
<dbReference type="AlphaFoldDB" id="A0A8J4T4R6"/>
<accession>A0A8J4T4R6</accession>
<feature type="transmembrane region" description="Helical" evidence="5">
    <location>
        <begin position="180"/>
        <end position="199"/>
    </location>
</feature>
<feature type="transmembrane region" description="Helical" evidence="5">
    <location>
        <begin position="286"/>
        <end position="314"/>
    </location>
</feature>
<dbReference type="GO" id="GO:0016020">
    <property type="term" value="C:membrane"/>
    <property type="evidence" value="ECO:0007669"/>
    <property type="project" value="UniProtKB-SubCell"/>
</dbReference>
<evidence type="ECO:0000313" key="8">
    <source>
        <dbReference type="Proteomes" id="UP000748531"/>
    </source>
</evidence>
<feature type="transmembrane region" description="Helical" evidence="5">
    <location>
        <begin position="12"/>
        <end position="33"/>
    </location>
</feature>
<evidence type="ECO:0000256" key="5">
    <source>
        <dbReference type="SAM" id="Phobius"/>
    </source>
</evidence>
<feature type="transmembrane region" description="Helical" evidence="5">
    <location>
        <begin position="246"/>
        <end position="266"/>
    </location>
</feature>
<evidence type="ECO:0000256" key="1">
    <source>
        <dbReference type="ARBA" id="ARBA00004370"/>
    </source>
</evidence>
<organism evidence="7 8">
    <name type="scientific">Paragonimus heterotremus</name>
    <dbReference type="NCBI Taxonomy" id="100268"/>
    <lineage>
        <taxon>Eukaryota</taxon>
        <taxon>Metazoa</taxon>
        <taxon>Spiralia</taxon>
        <taxon>Lophotrochozoa</taxon>
        <taxon>Platyhelminthes</taxon>
        <taxon>Trematoda</taxon>
        <taxon>Digenea</taxon>
        <taxon>Plagiorchiida</taxon>
        <taxon>Troglotremata</taxon>
        <taxon>Troglotrematidae</taxon>
        <taxon>Paragonimus</taxon>
    </lineage>
</organism>